<dbReference type="EMBL" id="UINC01017474">
    <property type="protein sequence ID" value="SVA72491.1"/>
    <property type="molecule type" value="Genomic_DNA"/>
</dbReference>
<name>A0A381Y7A0_9ZZZZ</name>
<dbReference type="AlphaFoldDB" id="A0A381Y7A0"/>
<dbReference type="InterPro" id="IPR012340">
    <property type="entry name" value="NA-bd_OB-fold"/>
</dbReference>
<organism evidence="4">
    <name type="scientific">marine metagenome</name>
    <dbReference type="NCBI Taxonomy" id="408172"/>
    <lineage>
        <taxon>unclassified sequences</taxon>
        <taxon>metagenomes</taxon>
        <taxon>ecological metagenomes</taxon>
    </lineage>
</organism>
<dbReference type="Pfam" id="PF01588">
    <property type="entry name" value="tRNA_bind"/>
    <property type="match status" value="1"/>
</dbReference>
<keyword evidence="2" id="KW-0694">RNA-binding</keyword>
<reference evidence="4" key="1">
    <citation type="submission" date="2018-05" db="EMBL/GenBank/DDBJ databases">
        <authorList>
            <person name="Lanie J.A."/>
            <person name="Ng W.-L."/>
            <person name="Kazmierczak K.M."/>
            <person name="Andrzejewski T.M."/>
            <person name="Davidsen T.M."/>
            <person name="Wayne K.J."/>
            <person name="Tettelin H."/>
            <person name="Glass J.I."/>
            <person name="Rusch D."/>
            <person name="Podicherti R."/>
            <person name="Tsui H.-C.T."/>
            <person name="Winkler M.E."/>
        </authorList>
    </citation>
    <scope>NUCLEOTIDE SEQUENCE</scope>
</reference>
<evidence type="ECO:0000259" key="3">
    <source>
        <dbReference type="PROSITE" id="PS50886"/>
    </source>
</evidence>
<dbReference type="Gene3D" id="2.40.50.140">
    <property type="entry name" value="Nucleic acid-binding proteins"/>
    <property type="match status" value="1"/>
</dbReference>
<proteinExistence type="predicted"/>
<protein>
    <recommendedName>
        <fullName evidence="3">tRNA-binding domain-containing protein</fullName>
    </recommendedName>
</protein>
<dbReference type="PANTHER" id="PTHR11586">
    <property type="entry name" value="TRNA-AMINOACYLATION COFACTOR ARC1 FAMILY MEMBER"/>
    <property type="match status" value="1"/>
</dbReference>
<dbReference type="GO" id="GO:0000049">
    <property type="term" value="F:tRNA binding"/>
    <property type="evidence" value="ECO:0007669"/>
    <property type="project" value="UniProtKB-KW"/>
</dbReference>
<dbReference type="PROSITE" id="PS50886">
    <property type="entry name" value="TRBD"/>
    <property type="match status" value="1"/>
</dbReference>
<dbReference type="InterPro" id="IPR051270">
    <property type="entry name" value="Tyrosine-tRNA_ligase_regulator"/>
</dbReference>
<evidence type="ECO:0000313" key="4">
    <source>
        <dbReference type="EMBL" id="SVA72491.1"/>
    </source>
</evidence>
<keyword evidence="1" id="KW-0820">tRNA-binding</keyword>
<gene>
    <name evidence="4" type="ORF">METZ01_LOCUS125345</name>
</gene>
<feature type="non-terminal residue" evidence="4">
    <location>
        <position position="1"/>
    </location>
</feature>
<evidence type="ECO:0000256" key="2">
    <source>
        <dbReference type="ARBA" id="ARBA00022884"/>
    </source>
</evidence>
<evidence type="ECO:0000256" key="1">
    <source>
        <dbReference type="ARBA" id="ARBA00022555"/>
    </source>
</evidence>
<dbReference type="InterPro" id="IPR002547">
    <property type="entry name" value="tRNA-bd_dom"/>
</dbReference>
<dbReference type="SUPFAM" id="SSF50249">
    <property type="entry name" value="Nucleic acid-binding proteins"/>
    <property type="match status" value="1"/>
</dbReference>
<accession>A0A381Y7A0</accession>
<feature type="domain" description="TRNA-binding" evidence="3">
    <location>
        <begin position="1"/>
        <end position="71"/>
    </location>
</feature>
<sequence length="71" mass="7658">GKEQRIIFAGIKDIYEPDSLIGRNIVVVANLEPRKMRFGVSEGMLLAAGDDQNGVFLIAPDSGASPGMRVR</sequence>
<dbReference type="PANTHER" id="PTHR11586:SF37">
    <property type="entry name" value="TRNA-BINDING DOMAIN-CONTAINING PROTEIN"/>
    <property type="match status" value="1"/>
</dbReference>